<name>A0A3S5CLU9_9PLAT</name>
<evidence type="ECO:0000256" key="1">
    <source>
        <dbReference type="SAM" id="MobiDB-lite"/>
    </source>
</evidence>
<reference evidence="2" key="1">
    <citation type="submission" date="2018-11" db="EMBL/GenBank/DDBJ databases">
        <authorList>
            <consortium name="Pathogen Informatics"/>
        </authorList>
    </citation>
    <scope>NUCLEOTIDE SEQUENCE</scope>
</reference>
<dbReference type="Proteomes" id="UP000784294">
    <property type="component" value="Unassembled WGS sequence"/>
</dbReference>
<protein>
    <submittedName>
        <fullName evidence="2">Uncharacterized protein</fullName>
    </submittedName>
</protein>
<gene>
    <name evidence="2" type="ORF">PXEA_LOCUS12579</name>
</gene>
<feature type="region of interest" description="Disordered" evidence="1">
    <location>
        <begin position="1"/>
        <end position="25"/>
    </location>
</feature>
<organism evidence="2 3">
    <name type="scientific">Protopolystoma xenopodis</name>
    <dbReference type="NCBI Taxonomy" id="117903"/>
    <lineage>
        <taxon>Eukaryota</taxon>
        <taxon>Metazoa</taxon>
        <taxon>Spiralia</taxon>
        <taxon>Lophotrochozoa</taxon>
        <taxon>Platyhelminthes</taxon>
        <taxon>Monogenea</taxon>
        <taxon>Polyopisthocotylea</taxon>
        <taxon>Polystomatidea</taxon>
        <taxon>Polystomatidae</taxon>
        <taxon>Protopolystoma</taxon>
    </lineage>
</organism>
<accession>A0A3S5CLU9</accession>
<dbReference type="AlphaFoldDB" id="A0A3S5CLU9"/>
<evidence type="ECO:0000313" key="2">
    <source>
        <dbReference type="EMBL" id="VEL19139.1"/>
    </source>
</evidence>
<evidence type="ECO:0000313" key="3">
    <source>
        <dbReference type="Proteomes" id="UP000784294"/>
    </source>
</evidence>
<keyword evidence="3" id="KW-1185">Reference proteome</keyword>
<comment type="caution">
    <text evidence="2">The sequence shown here is derived from an EMBL/GenBank/DDBJ whole genome shotgun (WGS) entry which is preliminary data.</text>
</comment>
<proteinExistence type="predicted"/>
<sequence length="53" mass="6023">MARLTDDADYDAGDTPGNVPRRRSDFGNYHAYNELRARCVPLSLPTNITKLRK</sequence>
<dbReference type="EMBL" id="CAAALY010040268">
    <property type="protein sequence ID" value="VEL19139.1"/>
    <property type="molecule type" value="Genomic_DNA"/>
</dbReference>